<reference evidence="4 5" key="1">
    <citation type="submission" date="2019-05" db="EMBL/GenBank/DDBJ databases">
        <title>Microbulbifer harenosus sp. nov., an alginate-degrading bacterium isolated from coastal sand.</title>
        <authorList>
            <person name="Huang H."/>
            <person name="Mo K."/>
            <person name="Bao S."/>
        </authorList>
    </citation>
    <scope>NUCLEOTIDE SEQUENCE [LARGE SCALE GENOMIC DNA]</scope>
    <source>
        <strain evidence="4 5">HB161719</strain>
    </source>
</reference>
<gene>
    <name evidence="3 4" type="primary">fdhD</name>
    <name evidence="4" type="ORF">FDY93_13505</name>
</gene>
<dbReference type="RefSeq" id="WP_138236281.1">
    <property type="nucleotide sequence ID" value="NZ_CP185860.1"/>
</dbReference>
<keyword evidence="2 3" id="KW-0501">Molybdenum cofactor biosynthesis</keyword>
<comment type="similarity">
    <text evidence="3">Belongs to the FdhD family.</text>
</comment>
<comment type="caution">
    <text evidence="3">Lacks conserved residue(s) required for the propagation of feature annotation.</text>
</comment>
<dbReference type="PANTHER" id="PTHR30592">
    <property type="entry name" value="FORMATE DEHYDROGENASE"/>
    <property type="match status" value="1"/>
</dbReference>
<dbReference type="Gene3D" id="3.10.20.10">
    <property type="match status" value="1"/>
</dbReference>
<dbReference type="InterPro" id="IPR016193">
    <property type="entry name" value="Cytidine_deaminase-like"/>
</dbReference>
<comment type="function">
    <text evidence="3">Required for formate dehydrogenase (FDH) activity. Acts as a sulfur carrier protein that transfers sulfur from IscS to the molybdenum cofactor prior to its insertion into FDH.</text>
</comment>
<comment type="subcellular location">
    <subcellularLocation>
        <location evidence="3">Cytoplasm</location>
    </subcellularLocation>
</comment>
<proteinExistence type="inferred from homology"/>
<dbReference type="HAMAP" id="MF_00187">
    <property type="entry name" value="FdhD"/>
    <property type="match status" value="1"/>
</dbReference>
<sequence length="278" mass="30520">MAMKYSELKFQRYCLASDDTECTEVSQLLAPEIAVGISYNGLNHAVMMATPEDLEDFALGFSFTSGIVDQREQILDVEMASVEEGVLLEITLSQRALSRLKQQRRNLAGSSGCGLCGVEALSQVLSIDGVAEEKLSCDFFSPLPPIPHLSELRGRFLAAQKNRQLRGAMHCALYVDQSGETVLCREDIGRHNALDKLLGACLVEGVDIRRGFVAITSRCSLELIQKSVRAGVGTLVSLSSPSDISVRWARRYRLNLLHQPASDAPRIYSGSDIQEKNL</sequence>
<evidence type="ECO:0000313" key="5">
    <source>
        <dbReference type="Proteomes" id="UP000306791"/>
    </source>
</evidence>
<protein>
    <recommendedName>
        <fullName evidence="3">Sulfur carrier protein FdhD</fullName>
    </recommendedName>
</protein>
<organism evidence="4 5">
    <name type="scientific">Microbulbifer harenosus</name>
    <dbReference type="NCBI Taxonomy" id="2576840"/>
    <lineage>
        <taxon>Bacteria</taxon>
        <taxon>Pseudomonadati</taxon>
        <taxon>Pseudomonadota</taxon>
        <taxon>Gammaproteobacteria</taxon>
        <taxon>Cellvibrionales</taxon>
        <taxon>Microbulbiferaceae</taxon>
        <taxon>Microbulbifer</taxon>
    </lineage>
</organism>
<dbReference type="EMBL" id="VANI01000014">
    <property type="protein sequence ID" value="TLM76393.1"/>
    <property type="molecule type" value="Genomic_DNA"/>
</dbReference>
<dbReference type="PANTHER" id="PTHR30592:SF1">
    <property type="entry name" value="SULFUR CARRIER PROTEIN FDHD"/>
    <property type="match status" value="1"/>
</dbReference>
<dbReference type="Pfam" id="PF02634">
    <property type="entry name" value="FdhD-NarQ"/>
    <property type="match status" value="1"/>
</dbReference>
<name>A0ABY2UFW6_9GAMM</name>
<keyword evidence="5" id="KW-1185">Reference proteome</keyword>
<comment type="caution">
    <text evidence="4">The sequence shown here is derived from an EMBL/GenBank/DDBJ whole genome shotgun (WGS) entry which is preliminary data.</text>
</comment>
<dbReference type="InterPro" id="IPR003786">
    <property type="entry name" value="FdhD"/>
</dbReference>
<keyword evidence="1 3" id="KW-0963">Cytoplasm</keyword>
<evidence type="ECO:0000256" key="1">
    <source>
        <dbReference type="ARBA" id="ARBA00022490"/>
    </source>
</evidence>
<dbReference type="PIRSF" id="PIRSF015626">
    <property type="entry name" value="FdhD"/>
    <property type="match status" value="1"/>
</dbReference>
<evidence type="ECO:0000256" key="2">
    <source>
        <dbReference type="ARBA" id="ARBA00023150"/>
    </source>
</evidence>
<feature type="active site" description="Cysteine persulfide intermediate" evidence="3">
    <location>
        <position position="113"/>
    </location>
</feature>
<dbReference type="SUPFAM" id="SSF53927">
    <property type="entry name" value="Cytidine deaminase-like"/>
    <property type="match status" value="1"/>
</dbReference>
<dbReference type="Proteomes" id="UP000306791">
    <property type="component" value="Unassembled WGS sequence"/>
</dbReference>
<evidence type="ECO:0000256" key="3">
    <source>
        <dbReference type="HAMAP-Rule" id="MF_00187"/>
    </source>
</evidence>
<dbReference type="Gene3D" id="3.40.140.10">
    <property type="entry name" value="Cytidine Deaminase, domain 2"/>
    <property type="match status" value="1"/>
</dbReference>
<evidence type="ECO:0000313" key="4">
    <source>
        <dbReference type="EMBL" id="TLM76393.1"/>
    </source>
</evidence>
<accession>A0ABY2UFW6</accession>
<dbReference type="NCBIfam" id="TIGR00129">
    <property type="entry name" value="fdhD_narQ"/>
    <property type="match status" value="1"/>
</dbReference>